<dbReference type="EMBL" id="LK995540">
    <property type="protein sequence ID" value="CED92445.1"/>
    <property type="molecule type" value="Genomic_DNA"/>
</dbReference>
<accession>A0A1L7REE9</accession>
<evidence type="ECO:0000313" key="2">
    <source>
        <dbReference type="EMBL" id="CED92445.1"/>
    </source>
</evidence>
<protein>
    <recommendedName>
        <fullName evidence="3">Centromere-binding protein ParB C-terminal domain-containing protein</fullName>
    </recommendedName>
</protein>
<feature type="compositionally biased region" description="Basic residues" evidence="1">
    <location>
        <begin position="1"/>
        <end position="11"/>
    </location>
</feature>
<proteinExistence type="predicted"/>
<feature type="region of interest" description="Disordered" evidence="1">
    <location>
        <begin position="1"/>
        <end position="57"/>
    </location>
</feature>
<dbReference type="AlphaFoldDB" id="A0A1L7REE9"/>
<evidence type="ECO:0000256" key="1">
    <source>
        <dbReference type="SAM" id="MobiDB-lite"/>
    </source>
</evidence>
<dbReference type="Gene3D" id="6.10.180.30">
    <property type="match status" value="1"/>
</dbReference>
<evidence type="ECO:0008006" key="3">
    <source>
        <dbReference type="Google" id="ProtNLM"/>
    </source>
</evidence>
<feature type="region of interest" description="Disordered" evidence="1">
    <location>
        <begin position="105"/>
        <end position="128"/>
    </location>
</feature>
<reference evidence="2" key="1">
    <citation type="submission" date="2014-07" db="EMBL/GenBank/DDBJ databases">
        <authorList>
            <person name="Zhang J.E."/>
            <person name="Yang H."/>
            <person name="Guo J."/>
            <person name="Deng Z."/>
            <person name="Luo H."/>
            <person name="Luo M."/>
            <person name="Zhao B."/>
        </authorList>
    </citation>
    <scope>NUCLEOTIDE SEQUENCE</scope>
    <source>
        <strain evidence="2">AM4</strain>
    </source>
</reference>
<gene>
    <name evidence="2" type="ORF">AAM4_2613</name>
</gene>
<organism evidence="2">
    <name type="scientific">Actinomyces succiniciruminis</name>
    <dbReference type="NCBI Taxonomy" id="1522002"/>
    <lineage>
        <taxon>Bacteria</taxon>
        <taxon>Bacillati</taxon>
        <taxon>Actinomycetota</taxon>
        <taxon>Actinomycetes</taxon>
        <taxon>Actinomycetales</taxon>
        <taxon>Actinomycetaceae</taxon>
        <taxon>Actinomyces</taxon>
    </lineage>
</organism>
<feature type="compositionally biased region" description="Low complexity" evidence="1">
    <location>
        <begin position="17"/>
        <end position="52"/>
    </location>
</feature>
<name>A0A1L7REE9_9ACTO</name>
<sequence length="128" mass="13774">MKPQPRPRRKAVTIPKATGPDPAALTAADTASGSGRTSGASRTSRTSGTSGRAGKEQLSLWMDADVLGRARTAWRAESVADVDQPYQHFSQWVAAVIEAAVIDSERRHNNGLPYRPTPKGQIGRSTHR</sequence>